<organism evidence="1 2">
    <name type="scientific">Psychrobacter faecalis</name>
    <dbReference type="NCBI Taxonomy" id="180588"/>
    <lineage>
        <taxon>Bacteria</taxon>
        <taxon>Pseudomonadati</taxon>
        <taxon>Pseudomonadota</taxon>
        <taxon>Gammaproteobacteria</taxon>
        <taxon>Moraxellales</taxon>
        <taxon>Moraxellaceae</taxon>
        <taxon>Psychrobacter</taxon>
    </lineage>
</organism>
<comment type="caution">
    <text evidence="1">The sequence shown here is derived from an EMBL/GenBank/DDBJ whole genome shotgun (WGS) entry which is preliminary data.</text>
</comment>
<name>A0ABT9HGS4_9GAMM</name>
<keyword evidence="2" id="KW-1185">Reference proteome</keyword>
<protein>
    <submittedName>
        <fullName evidence="1">Prepilin-type cleavage/methylation domain-containing protein</fullName>
    </submittedName>
</protein>
<gene>
    <name evidence="1" type="ORF">Q8P09_07760</name>
</gene>
<dbReference type="Proteomes" id="UP001228171">
    <property type="component" value="Unassembled WGS sequence"/>
</dbReference>
<evidence type="ECO:0000313" key="1">
    <source>
        <dbReference type="EMBL" id="MDP4544968.1"/>
    </source>
</evidence>
<dbReference type="GeneID" id="84783885"/>
<evidence type="ECO:0000313" key="2">
    <source>
        <dbReference type="Proteomes" id="UP001228171"/>
    </source>
</evidence>
<sequence>MIVIAIIGILAAIATPAYQVYSNKAKVNACLSEVKSYGNEVFIVLNDEDSASTPRSLILNSCQSITDATGWTLNTWQKIEAITKAPSNARIECNIPKGTPCVVLP</sequence>
<dbReference type="InterPro" id="IPR045584">
    <property type="entry name" value="Pilin-like"/>
</dbReference>
<reference evidence="1 2" key="1">
    <citation type="submission" date="2023-08" db="EMBL/GenBank/DDBJ databases">
        <authorList>
            <person name="Kumar R."/>
        </authorList>
    </citation>
    <scope>NUCLEOTIDE SEQUENCE [LARGE SCALE GENOMIC DNA]</scope>
    <source>
        <strain evidence="1 2">LUR13</strain>
    </source>
</reference>
<dbReference type="RefSeq" id="WP_068406368.1">
    <property type="nucleotide sequence ID" value="NZ_CAJGZG010000040.1"/>
</dbReference>
<accession>A0ABT9HGS4</accession>
<dbReference type="Gene3D" id="3.30.700.10">
    <property type="entry name" value="Glycoprotein, Type 4 Pilin"/>
    <property type="match status" value="1"/>
</dbReference>
<dbReference type="SUPFAM" id="SSF54523">
    <property type="entry name" value="Pili subunits"/>
    <property type="match status" value="1"/>
</dbReference>
<proteinExistence type="predicted"/>
<dbReference type="EMBL" id="JAVAJI010000011">
    <property type="protein sequence ID" value="MDP4544968.1"/>
    <property type="molecule type" value="Genomic_DNA"/>
</dbReference>